<proteinExistence type="predicted"/>
<evidence type="ECO:0000313" key="1">
    <source>
        <dbReference type="EMBL" id="EUB56333.1"/>
    </source>
</evidence>
<reference evidence="1 2" key="1">
    <citation type="journal article" date="2013" name="Nat. Genet.">
        <title>The genome of the hydatid tapeworm Echinococcus granulosus.</title>
        <authorList>
            <person name="Zheng H."/>
            <person name="Zhang W."/>
            <person name="Zhang L."/>
            <person name="Zhang Z."/>
            <person name="Li J."/>
            <person name="Lu G."/>
            <person name="Zhu Y."/>
            <person name="Wang Y."/>
            <person name="Huang Y."/>
            <person name="Liu J."/>
            <person name="Kang H."/>
            <person name="Chen J."/>
            <person name="Wang L."/>
            <person name="Chen A."/>
            <person name="Yu S."/>
            <person name="Gao Z."/>
            <person name="Jin L."/>
            <person name="Gu W."/>
            <person name="Wang Z."/>
            <person name="Zhao L."/>
            <person name="Shi B."/>
            <person name="Wen H."/>
            <person name="Lin R."/>
            <person name="Jones M.K."/>
            <person name="Brejova B."/>
            <person name="Vinar T."/>
            <person name="Zhao G."/>
            <person name="McManus D.P."/>
            <person name="Chen Z."/>
            <person name="Zhou Y."/>
            <person name="Wang S."/>
        </authorList>
    </citation>
    <scope>NUCLEOTIDE SEQUENCE [LARGE SCALE GENOMIC DNA]</scope>
</reference>
<sequence>MQPLVDLRVTITYGMEASFVVGEGIGNRVQGTPHVTPPFPKHRDVIFAEVAKFLQTDRMRSKGRLNFRKHVHNEDFYEQY</sequence>
<evidence type="ECO:0000313" key="2">
    <source>
        <dbReference type="Proteomes" id="UP000019149"/>
    </source>
</evidence>
<accession>W6U587</accession>
<dbReference type="Proteomes" id="UP000019149">
    <property type="component" value="Unassembled WGS sequence"/>
</dbReference>
<dbReference type="AlphaFoldDB" id="W6U587"/>
<dbReference type="KEGG" id="egl:EGR_08808"/>
<name>W6U587_ECHGR</name>
<dbReference type="EMBL" id="APAU02000120">
    <property type="protein sequence ID" value="EUB56333.1"/>
    <property type="molecule type" value="Genomic_DNA"/>
</dbReference>
<dbReference type="RefSeq" id="XP_024347529.1">
    <property type="nucleotide sequence ID" value="XM_024498057.1"/>
</dbReference>
<dbReference type="GeneID" id="36344523"/>
<comment type="caution">
    <text evidence="1">The sequence shown here is derived from an EMBL/GenBank/DDBJ whole genome shotgun (WGS) entry which is preliminary data.</text>
</comment>
<keyword evidence="2" id="KW-1185">Reference proteome</keyword>
<dbReference type="CTD" id="36344523"/>
<organism evidence="1 2">
    <name type="scientific">Echinococcus granulosus</name>
    <name type="common">Hydatid tapeworm</name>
    <dbReference type="NCBI Taxonomy" id="6210"/>
    <lineage>
        <taxon>Eukaryota</taxon>
        <taxon>Metazoa</taxon>
        <taxon>Spiralia</taxon>
        <taxon>Lophotrochozoa</taxon>
        <taxon>Platyhelminthes</taxon>
        <taxon>Cestoda</taxon>
        <taxon>Eucestoda</taxon>
        <taxon>Cyclophyllidea</taxon>
        <taxon>Taeniidae</taxon>
        <taxon>Echinococcus</taxon>
        <taxon>Echinococcus granulosus group</taxon>
    </lineage>
</organism>
<protein>
    <submittedName>
        <fullName evidence="1">Uncharacterized protein</fullName>
    </submittedName>
</protein>
<gene>
    <name evidence="1" type="ORF">EGR_08808</name>
</gene>